<keyword evidence="2" id="KW-1185">Reference proteome</keyword>
<reference evidence="1 2" key="1">
    <citation type="submission" date="2015-06" db="EMBL/GenBank/DDBJ databases">
        <authorList>
            <person name="Xie B.-B."/>
            <person name="Rong J.-C."/>
            <person name="Qin Q.-L."/>
            <person name="Zhang Y.-Z."/>
        </authorList>
    </citation>
    <scope>NUCLEOTIDE SEQUENCE [LARGE SCALE GENOMIC DNA]</scope>
    <source>
        <strain evidence="1 2">JCM 20779</strain>
    </source>
</reference>
<gene>
    <name evidence="1" type="ORF">PPIS_a4264</name>
</gene>
<proteinExistence type="predicted"/>
<evidence type="ECO:0000313" key="2">
    <source>
        <dbReference type="Proteomes" id="UP000016521"/>
    </source>
</evidence>
<dbReference type="EMBL" id="CP011924">
    <property type="protein sequence ID" value="ATD08918.1"/>
    <property type="molecule type" value="Genomic_DNA"/>
</dbReference>
<organism evidence="1 2">
    <name type="scientific">Pseudoalteromonas piscicida</name>
    <dbReference type="NCBI Taxonomy" id="43662"/>
    <lineage>
        <taxon>Bacteria</taxon>
        <taxon>Pseudomonadati</taxon>
        <taxon>Pseudomonadota</taxon>
        <taxon>Gammaproteobacteria</taxon>
        <taxon>Alteromonadales</taxon>
        <taxon>Pseudoalteromonadaceae</taxon>
        <taxon>Pseudoalteromonas</taxon>
    </lineage>
</organism>
<evidence type="ECO:0000313" key="1">
    <source>
        <dbReference type="EMBL" id="ATD08918.1"/>
    </source>
</evidence>
<dbReference type="Proteomes" id="UP000016521">
    <property type="component" value="Chromosome I"/>
</dbReference>
<accession>A0ABM6NJ40</accession>
<protein>
    <submittedName>
        <fullName evidence="1">Uncharacterized protein</fullName>
    </submittedName>
</protein>
<sequence>MFVWLFALLFFALLTAFFTKMTALTFNFTLKSISLPVRI</sequence>
<name>A0ABM6NJ40_PSEO7</name>